<dbReference type="Pfam" id="PF08761">
    <property type="entry name" value="dUTPase_2"/>
    <property type="match status" value="1"/>
</dbReference>
<dbReference type="SUPFAM" id="SSF101386">
    <property type="entry name" value="all-alpha NTP pyrophosphatases"/>
    <property type="match status" value="1"/>
</dbReference>
<gene>
    <name evidence="1" type="ORF">CNF02_06115</name>
</gene>
<evidence type="ECO:0000313" key="1">
    <source>
        <dbReference type="EMBL" id="PDH34361.1"/>
    </source>
</evidence>
<dbReference type="Gene3D" id="1.10.4010.10">
    <property type="entry name" value="Type II deoxyuridine triphosphatase"/>
    <property type="match status" value="1"/>
</dbReference>
<evidence type="ECO:0000313" key="2">
    <source>
        <dbReference type="Proteomes" id="UP000219329"/>
    </source>
</evidence>
<dbReference type="InterPro" id="IPR014871">
    <property type="entry name" value="dUTPase/dCTP_pyrophosphatase"/>
</dbReference>
<dbReference type="AlphaFoldDB" id="A0A2A5WDA3"/>
<organism evidence="1 2">
    <name type="scientific">OM182 bacterium MED-G28</name>
    <dbReference type="NCBI Taxonomy" id="1986256"/>
    <lineage>
        <taxon>Bacteria</taxon>
        <taxon>Pseudomonadati</taxon>
        <taxon>Pseudomonadota</taxon>
        <taxon>Gammaproteobacteria</taxon>
        <taxon>OMG group</taxon>
        <taxon>OM182 clade</taxon>
    </lineage>
</organism>
<sequence length="161" mass="18690">LPQLQMELIDIWHFILSEILLRNSGNVDASLAALMILLDSANTQKIIDFDDQQYSIDELDLLTKLELLIALSVVRRIELSLFQSIMSKCQIGWLDLYRQYVGKNVLNMFRQDHGYKDGSYQKIWNGREDNEYLVEIIDSLDPNQAKFKDQVYIALKSSYPA</sequence>
<dbReference type="EMBL" id="NTJZ01000004">
    <property type="protein sequence ID" value="PDH34361.1"/>
    <property type="molecule type" value="Genomic_DNA"/>
</dbReference>
<comment type="caution">
    <text evidence="1">The sequence shown here is derived from an EMBL/GenBank/DDBJ whole genome shotgun (WGS) entry which is preliminary data.</text>
</comment>
<proteinExistence type="predicted"/>
<feature type="non-terminal residue" evidence="1">
    <location>
        <position position="1"/>
    </location>
</feature>
<protein>
    <submittedName>
        <fullName evidence="1">dUTP diphosphatase</fullName>
    </submittedName>
</protein>
<reference evidence="1 2" key="1">
    <citation type="submission" date="2017-08" db="EMBL/GenBank/DDBJ databases">
        <title>Fine stratification of microbial communities through a metagenomic profile of the photic zone.</title>
        <authorList>
            <person name="Haro-Moreno J.M."/>
            <person name="Lopez-Perez M."/>
            <person name="De La Torre J."/>
            <person name="Picazo A."/>
            <person name="Camacho A."/>
            <person name="Rodriguez-Valera F."/>
        </authorList>
    </citation>
    <scope>NUCLEOTIDE SEQUENCE [LARGE SCALE GENOMIC DNA]</scope>
    <source>
        <strain evidence="1">MED-G28</strain>
    </source>
</reference>
<dbReference type="Proteomes" id="UP000219329">
    <property type="component" value="Unassembled WGS sequence"/>
</dbReference>
<accession>A0A2A5WDA3</accession>
<name>A0A2A5WDA3_9GAMM</name>